<protein>
    <recommendedName>
        <fullName evidence="3">Phage tail assembly protein</fullName>
    </recommendedName>
</protein>
<gene>
    <name evidence="1" type="ORF">C7A17_26635</name>
</gene>
<dbReference type="Proteomes" id="UP000238327">
    <property type="component" value="Chromosome"/>
</dbReference>
<accession>A0A2R3QWN1</accession>
<proteinExistence type="predicted"/>
<reference evidence="1 2" key="1">
    <citation type="submission" date="2018-03" db="EMBL/GenBank/DDBJ databases">
        <title>Complete genome sequence and methylome analysis of Pseudomonas mendocina NEB 698.</title>
        <authorList>
            <person name="Morgan R.D."/>
        </authorList>
    </citation>
    <scope>NUCLEOTIDE SEQUENCE [LARGE SCALE GENOMIC DNA]</scope>
    <source>
        <strain evidence="1 2">NEB698</strain>
    </source>
</reference>
<evidence type="ECO:0000313" key="2">
    <source>
        <dbReference type="Proteomes" id="UP000238327"/>
    </source>
</evidence>
<evidence type="ECO:0000313" key="1">
    <source>
        <dbReference type="EMBL" id="AVO56168.1"/>
    </source>
</evidence>
<evidence type="ECO:0008006" key="3">
    <source>
        <dbReference type="Google" id="ProtNLM"/>
    </source>
</evidence>
<dbReference type="RefSeq" id="WP_106742619.1">
    <property type="nucleotide sequence ID" value="NZ_CP027657.1"/>
</dbReference>
<dbReference type="AlphaFoldDB" id="A0A2R3QWN1"/>
<dbReference type="EMBL" id="CP027657">
    <property type="protein sequence ID" value="AVO56168.1"/>
    <property type="molecule type" value="Genomic_DNA"/>
</dbReference>
<organism evidence="1 2">
    <name type="scientific">Ectopseudomonas mendocina</name>
    <name type="common">Pseudomonas mendocina</name>
    <dbReference type="NCBI Taxonomy" id="300"/>
    <lineage>
        <taxon>Bacteria</taxon>
        <taxon>Pseudomonadati</taxon>
        <taxon>Pseudomonadota</taxon>
        <taxon>Gammaproteobacteria</taxon>
        <taxon>Pseudomonadales</taxon>
        <taxon>Pseudomonadaceae</taxon>
        <taxon>Ectopseudomonas</taxon>
    </lineage>
</organism>
<dbReference type="OrthoDB" id="6981792at2"/>
<name>A0A2R3QWN1_ECTME</name>
<sequence length="103" mass="11193">MSESTVGKSVIKALSDGRRVCCMELTVGQVRGLLEAQAGNNLVDELLLEEVRLVDLPSFTGLKPEELEQMLPSDLELLVEGCKEANPSFFRMLAKVASLRSAA</sequence>